<evidence type="ECO:0000256" key="2">
    <source>
        <dbReference type="ARBA" id="ARBA00022617"/>
    </source>
</evidence>
<evidence type="ECO:0000256" key="4">
    <source>
        <dbReference type="ARBA" id="ARBA00022729"/>
    </source>
</evidence>
<dbReference type="Pfam" id="PF03150">
    <property type="entry name" value="CCP_MauG"/>
    <property type="match status" value="1"/>
</dbReference>
<protein>
    <submittedName>
        <fullName evidence="11">Cytochrome c peroxidase</fullName>
        <ecNumber evidence="11">1.11.1.5</ecNumber>
    </submittedName>
</protein>
<organism evidence="11 12">
    <name type="scientific">Thermithiobacillus plumbiphilus</name>
    <dbReference type="NCBI Taxonomy" id="1729899"/>
    <lineage>
        <taxon>Bacteria</taxon>
        <taxon>Pseudomonadati</taxon>
        <taxon>Pseudomonadota</taxon>
        <taxon>Acidithiobacillia</taxon>
        <taxon>Acidithiobacillales</taxon>
        <taxon>Thermithiobacillaceae</taxon>
        <taxon>Thermithiobacillus</taxon>
    </lineage>
</organism>
<dbReference type="InterPro" id="IPR009056">
    <property type="entry name" value="Cyt_c-like_dom"/>
</dbReference>
<feature type="signal peptide" evidence="9">
    <location>
        <begin position="1"/>
        <end position="24"/>
    </location>
</feature>
<proteinExistence type="predicted"/>
<gene>
    <name evidence="11" type="ORF">WOB96_10895</name>
</gene>
<evidence type="ECO:0000313" key="12">
    <source>
        <dbReference type="Proteomes" id="UP001446205"/>
    </source>
</evidence>
<comment type="caution">
    <text evidence="11">The sequence shown here is derived from an EMBL/GenBank/DDBJ whole genome shotgun (WGS) entry which is preliminary data.</text>
</comment>
<keyword evidence="11" id="KW-0575">Peroxidase</keyword>
<evidence type="ECO:0000256" key="1">
    <source>
        <dbReference type="ARBA" id="ARBA00004418"/>
    </source>
</evidence>
<keyword evidence="12" id="KW-1185">Reference proteome</keyword>
<dbReference type="PANTHER" id="PTHR30600">
    <property type="entry name" value="CYTOCHROME C PEROXIDASE-RELATED"/>
    <property type="match status" value="1"/>
</dbReference>
<evidence type="ECO:0000313" key="11">
    <source>
        <dbReference type="EMBL" id="MEK8090268.1"/>
    </source>
</evidence>
<dbReference type="GO" id="GO:0004130">
    <property type="term" value="F:cytochrome-c peroxidase activity"/>
    <property type="evidence" value="ECO:0007669"/>
    <property type="project" value="UniProtKB-EC"/>
</dbReference>
<dbReference type="PROSITE" id="PS51007">
    <property type="entry name" value="CYTC"/>
    <property type="match status" value="2"/>
</dbReference>
<comment type="subcellular location">
    <subcellularLocation>
        <location evidence="1">Periplasm</location>
    </subcellularLocation>
</comment>
<evidence type="ECO:0000256" key="3">
    <source>
        <dbReference type="ARBA" id="ARBA00022723"/>
    </source>
</evidence>
<dbReference type="EC" id="1.11.1.5" evidence="11"/>
<dbReference type="PANTHER" id="PTHR30600:SF7">
    <property type="entry name" value="CYTOCHROME C PEROXIDASE-RELATED"/>
    <property type="match status" value="1"/>
</dbReference>
<evidence type="ECO:0000256" key="8">
    <source>
        <dbReference type="PROSITE-ProRule" id="PRU00433"/>
    </source>
</evidence>
<dbReference type="InterPro" id="IPR051395">
    <property type="entry name" value="Cytochrome_c_Peroxidase/MauG"/>
</dbReference>
<keyword evidence="3 8" id="KW-0479">Metal-binding</keyword>
<dbReference type="InterPro" id="IPR026259">
    <property type="entry name" value="MauG/Cytc_peroxidase"/>
</dbReference>
<dbReference type="InterPro" id="IPR004852">
    <property type="entry name" value="Di-haem_cyt_c_peroxidsae"/>
</dbReference>
<dbReference type="EMBL" id="JBBPCO010000010">
    <property type="protein sequence ID" value="MEK8090268.1"/>
    <property type="molecule type" value="Genomic_DNA"/>
</dbReference>
<dbReference type="SUPFAM" id="SSF46626">
    <property type="entry name" value="Cytochrome c"/>
    <property type="match status" value="2"/>
</dbReference>
<dbReference type="PIRSF" id="PIRSF000294">
    <property type="entry name" value="Cytochrome-c_peroxidase"/>
    <property type="match status" value="1"/>
</dbReference>
<evidence type="ECO:0000256" key="6">
    <source>
        <dbReference type="ARBA" id="ARBA00023002"/>
    </source>
</evidence>
<evidence type="ECO:0000256" key="9">
    <source>
        <dbReference type="SAM" id="SignalP"/>
    </source>
</evidence>
<dbReference type="InterPro" id="IPR036909">
    <property type="entry name" value="Cyt_c-like_dom_sf"/>
</dbReference>
<dbReference type="Proteomes" id="UP001446205">
    <property type="component" value="Unassembled WGS sequence"/>
</dbReference>
<sequence length="351" mass="37881">MKTTLATALLATGLNLLTPAAGLAETGDQALLKQARQLFKPLPDNMATQENPISPARVELGRKLFFDPRISVDGTVSCARCHLPQLYGTDGLRKAIGNHGKANPRNSPTVLNAALQGAIAAHWRGDRKSVEDQAVQALVGPPSFGLAKYEDAIAKLKAIPGYLPLFKAAFPRDPSPFTQDNWGTAIGAYERTLVTPAPFDAYLKGNTRALSPTAQAGLREFISVGCASCHNGTGVGGTMYQKFGRFEDYWKLTGSKEPDKGRFDVTKNAADLYVFKVPILRNVVMTPPYFHDGSVTELPDAIRIMARAQLGKTLSDTQVKQIVAFLESLTGKLPENFQTVPVLPTSAFQAP</sequence>
<reference evidence="11 12" key="1">
    <citation type="submission" date="2024-04" db="EMBL/GenBank/DDBJ databases">
        <authorList>
            <person name="Abashina T."/>
            <person name="Shaikin A."/>
        </authorList>
    </citation>
    <scope>NUCLEOTIDE SEQUENCE [LARGE SCALE GENOMIC DNA]</scope>
    <source>
        <strain evidence="11 12">AAFK</strain>
    </source>
</reference>
<dbReference type="RefSeq" id="WP_341371323.1">
    <property type="nucleotide sequence ID" value="NZ_JBBPCO010000010.1"/>
</dbReference>
<keyword evidence="7 8" id="KW-0408">Iron</keyword>
<keyword evidence="2 8" id="KW-0349">Heme</keyword>
<dbReference type="Gene3D" id="1.10.760.10">
    <property type="entry name" value="Cytochrome c-like domain"/>
    <property type="match status" value="2"/>
</dbReference>
<evidence type="ECO:0000256" key="7">
    <source>
        <dbReference type="ARBA" id="ARBA00023004"/>
    </source>
</evidence>
<feature type="domain" description="Cytochrome c" evidence="10">
    <location>
        <begin position="56"/>
        <end position="167"/>
    </location>
</feature>
<keyword evidence="5" id="KW-0574">Periplasm</keyword>
<keyword evidence="4 9" id="KW-0732">Signal</keyword>
<evidence type="ECO:0000259" key="10">
    <source>
        <dbReference type="PROSITE" id="PS51007"/>
    </source>
</evidence>
<evidence type="ECO:0000256" key="5">
    <source>
        <dbReference type="ARBA" id="ARBA00022764"/>
    </source>
</evidence>
<name>A0ABU9DCP9_9PROT</name>
<feature type="domain" description="Cytochrome c" evidence="10">
    <location>
        <begin position="212"/>
        <end position="330"/>
    </location>
</feature>
<feature type="chain" id="PRO_5047299904" evidence="9">
    <location>
        <begin position="25"/>
        <end position="351"/>
    </location>
</feature>
<accession>A0ABU9DCP9</accession>
<keyword evidence="6 11" id="KW-0560">Oxidoreductase</keyword>